<dbReference type="EMBL" id="JABAIL010000007">
    <property type="protein sequence ID" value="NLR93655.1"/>
    <property type="molecule type" value="Genomic_DNA"/>
</dbReference>
<evidence type="ECO:0000256" key="4">
    <source>
        <dbReference type="SAM" id="SignalP"/>
    </source>
</evidence>
<comment type="caution">
    <text evidence="6">The sequence shown here is derived from an EMBL/GenBank/DDBJ whole genome shotgun (WGS) entry which is preliminary data.</text>
</comment>
<keyword evidence="2" id="KW-0175">Coiled coil</keyword>
<dbReference type="Pfam" id="PF07228">
    <property type="entry name" value="SpoIIE"/>
    <property type="match status" value="1"/>
</dbReference>
<dbReference type="InterPro" id="IPR001932">
    <property type="entry name" value="PPM-type_phosphatase-like_dom"/>
</dbReference>
<gene>
    <name evidence="6" type="ORF">HGP29_20820</name>
</gene>
<name>A0A7X8SP02_9BACT</name>
<dbReference type="InterPro" id="IPR036457">
    <property type="entry name" value="PPM-type-like_dom_sf"/>
</dbReference>
<feature type="coiled-coil region" evidence="2">
    <location>
        <begin position="389"/>
        <end position="420"/>
    </location>
</feature>
<feature type="transmembrane region" description="Helical" evidence="3">
    <location>
        <begin position="364"/>
        <end position="383"/>
    </location>
</feature>
<evidence type="ECO:0000256" key="1">
    <source>
        <dbReference type="ARBA" id="ARBA00022801"/>
    </source>
</evidence>
<evidence type="ECO:0000256" key="2">
    <source>
        <dbReference type="SAM" id="Coils"/>
    </source>
</evidence>
<feature type="chain" id="PRO_5031285586" evidence="4">
    <location>
        <begin position="28"/>
        <end position="687"/>
    </location>
</feature>
<dbReference type="PANTHER" id="PTHR43156:SF9">
    <property type="entry name" value="HAMP DOMAIN-CONTAINING PROTEIN"/>
    <property type="match status" value="1"/>
</dbReference>
<keyword evidence="1" id="KW-0378">Hydrolase</keyword>
<evidence type="ECO:0000256" key="3">
    <source>
        <dbReference type="SAM" id="Phobius"/>
    </source>
</evidence>
<accession>A0A7X8SP02</accession>
<feature type="domain" description="PPM-type phosphatase" evidence="5">
    <location>
        <begin position="492"/>
        <end position="686"/>
    </location>
</feature>
<reference evidence="6 7" key="1">
    <citation type="submission" date="2020-04" db="EMBL/GenBank/DDBJ databases">
        <title>Flammeovirga sp. SR4, a novel species isolated from seawater.</title>
        <authorList>
            <person name="Wang X."/>
        </authorList>
    </citation>
    <scope>NUCLEOTIDE SEQUENCE [LARGE SCALE GENOMIC DNA]</scope>
    <source>
        <strain evidence="6 7">SR4</strain>
    </source>
</reference>
<dbReference type="RefSeq" id="WP_168884366.1">
    <property type="nucleotide sequence ID" value="NZ_JABAIL010000007.1"/>
</dbReference>
<evidence type="ECO:0000313" key="6">
    <source>
        <dbReference type="EMBL" id="NLR93655.1"/>
    </source>
</evidence>
<keyword evidence="7" id="KW-1185">Reference proteome</keyword>
<dbReference type="Gene3D" id="1.25.40.10">
    <property type="entry name" value="Tetratricopeptide repeat domain"/>
    <property type="match status" value="2"/>
</dbReference>
<keyword evidence="3" id="KW-0472">Membrane</keyword>
<keyword evidence="3" id="KW-1133">Transmembrane helix</keyword>
<dbReference type="PANTHER" id="PTHR43156">
    <property type="entry name" value="STAGE II SPORULATION PROTEIN E-RELATED"/>
    <property type="match status" value="1"/>
</dbReference>
<proteinExistence type="predicted"/>
<protein>
    <submittedName>
        <fullName evidence="6">SpoIIE family protein phosphatase</fullName>
    </submittedName>
</protein>
<dbReference type="GO" id="GO:0016791">
    <property type="term" value="F:phosphatase activity"/>
    <property type="evidence" value="ECO:0007669"/>
    <property type="project" value="TreeGrafter"/>
</dbReference>
<dbReference type="SMART" id="SM00028">
    <property type="entry name" value="TPR"/>
    <property type="match status" value="3"/>
</dbReference>
<dbReference type="Proteomes" id="UP000585050">
    <property type="component" value="Unassembled WGS sequence"/>
</dbReference>
<keyword evidence="4" id="KW-0732">Signal</keyword>
<dbReference type="InterPro" id="IPR019734">
    <property type="entry name" value="TPR_rpt"/>
</dbReference>
<dbReference type="InterPro" id="IPR052016">
    <property type="entry name" value="Bact_Sigma-Reg"/>
</dbReference>
<organism evidence="6 7">
    <name type="scientific">Flammeovirga agarivorans</name>
    <dbReference type="NCBI Taxonomy" id="2726742"/>
    <lineage>
        <taxon>Bacteria</taxon>
        <taxon>Pseudomonadati</taxon>
        <taxon>Bacteroidota</taxon>
        <taxon>Cytophagia</taxon>
        <taxon>Cytophagales</taxon>
        <taxon>Flammeovirgaceae</taxon>
        <taxon>Flammeovirga</taxon>
    </lineage>
</organism>
<dbReference type="AlphaFoldDB" id="A0A7X8SP02"/>
<dbReference type="Gene3D" id="3.60.40.10">
    <property type="entry name" value="PPM-type phosphatase domain"/>
    <property type="match status" value="1"/>
</dbReference>
<dbReference type="SUPFAM" id="SSF48452">
    <property type="entry name" value="TPR-like"/>
    <property type="match status" value="2"/>
</dbReference>
<evidence type="ECO:0000313" key="7">
    <source>
        <dbReference type="Proteomes" id="UP000585050"/>
    </source>
</evidence>
<feature type="signal peptide" evidence="4">
    <location>
        <begin position="1"/>
        <end position="27"/>
    </location>
</feature>
<evidence type="ECO:0000259" key="5">
    <source>
        <dbReference type="Pfam" id="PF07228"/>
    </source>
</evidence>
<keyword evidence="3" id="KW-0812">Transmembrane</keyword>
<sequence length="687" mass="80648">MITTKKYTNGFFIIILCYLFVFAPVQASDTHRKGIDILKKYEDKCYEHIRTASDSTLFYATKILEVSKMIESKQWESVAYQFMGSYYIKKGRMAVGFDYELKALTISESLKDWADVATISNNIGVFYFRDKDYRKAIEFYHKGLTSINRFMAESDTILLHQRENQVSMMFNIGEAYTILNENDSALYYLNESFFESLKYGFKEQEFYVIAIRSRVLFNQGKVKQAIQEIQEALAYFKENNNFDAFCEYEIWLADYYLTLDRYILAKEKALDVYNRADIKDSDFWKMESSKMLYQVEYKRNNIENAFHHYKEYQTIKEQIDNVDIKERIAKIKENYSSEKRESEISSLKTEQELNQKVLKQQRQFIFVMVLMFLLMVLGIYLLLKFYLNLKKAYSHITEKNNEIEAQREEILAQKDHLQEYVKLLDTKNKQVQSGINYAKRIQSATLPSRRKMEKLLDDLMIFYKPCGVVSGDFYYYSGKLYKNNERLSIVASIDCTGHGVPGAFMSLIGNGILNEIIKVKNIHSPKEILEGLHQRLQTTLSQYETYGVQDGMDITVACINYSRKIVTVSSAKNSWVYFQNGKQQVVKGDRRSIGGMDTRFNSFINHEIDISQGRTKFYFYTDGYQDQLGGPKDRKFMANNFRNLLEEIKDLPVREQESVLDTTLNNWRKYQGEPQTDDILILSFTVE</sequence>
<dbReference type="InterPro" id="IPR011990">
    <property type="entry name" value="TPR-like_helical_dom_sf"/>
</dbReference>